<proteinExistence type="predicted"/>
<feature type="transmembrane region" description="Helical" evidence="5">
    <location>
        <begin position="12"/>
        <end position="34"/>
    </location>
</feature>
<feature type="transmembrane region" description="Helical" evidence="5">
    <location>
        <begin position="309"/>
        <end position="329"/>
    </location>
</feature>
<dbReference type="EMBL" id="JAGQLK010000001">
    <property type="protein sequence ID" value="MCA9382739.1"/>
    <property type="molecule type" value="Genomic_DNA"/>
</dbReference>
<gene>
    <name evidence="6" type="ORF">KC909_00070</name>
</gene>
<evidence type="ECO:0000256" key="5">
    <source>
        <dbReference type="SAM" id="Phobius"/>
    </source>
</evidence>
<keyword evidence="4" id="KW-0106">Calcium</keyword>
<sequence>MRPLYKLREFTQLLFFFLLFVAAVTFFGMTASYINNPERRTSEGEVLATFQTSVQVLGNCGNNIQEPPEECDGTDLDGYSCSSLGYDGGTLSCNTNCTRNTSSCFNNVPTCGNNVKEAGEECDGADLAGASCSTFGFNNGSLSCNSNCTYNKGACFTIIPTSVPTLPPNVTPTITPTPDPNELTDTDGDGLSDAWELSYAQCHNYLVPDNLEDYDSDDILSRDEYVLDSNPCVADTDGDGMPDGWELLYDLDLLNDDSDQDPDGDGRNNIQEFFEGTNPRVAEIDPDVVISITPETGGEEVVGDYPWEIIIPSVFCCSILIAGLSWFFFAGKKKNGDDKVTKVISETFASGL</sequence>
<evidence type="ECO:0000313" key="6">
    <source>
        <dbReference type="EMBL" id="MCA9382739.1"/>
    </source>
</evidence>
<evidence type="ECO:0000256" key="3">
    <source>
        <dbReference type="ARBA" id="ARBA00022729"/>
    </source>
</evidence>
<keyword evidence="2" id="KW-0964">Secreted</keyword>
<reference evidence="6" key="2">
    <citation type="journal article" date="2021" name="Microbiome">
        <title>Successional dynamics and alternative stable states in a saline activated sludge microbial community over 9 years.</title>
        <authorList>
            <person name="Wang Y."/>
            <person name="Ye J."/>
            <person name="Ju F."/>
            <person name="Liu L."/>
            <person name="Boyd J.A."/>
            <person name="Deng Y."/>
            <person name="Parks D.H."/>
            <person name="Jiang X."/>
            <person name="Yin X."/>
            <person name="Woodcroft B.J."/>
            <person name="Tyson G.W."/>
            <person name="Hugenholtz P."/>
            <person name="Polz M.F."/>
            <person name="Zhang T."/>
        </authorList>
    </citation>
    <scope>NUCLEOTIDE SEQUENCE</scope>
    <source>
        <strain evidence="6">HKST-UBA14</strain>
    </source>
</reference>
<evidence type="ECO:0000256" key="1">
    <source>
        <dbReference type="ARBA" id="ARBA00004613"/>
    </source>
</evidence>
<comment type="caution">
    <text evidence="6">The sequence shown here is derived from an EMBL/GenBank/DDBJ whole genome shotgun (WGS) entry which is preliminary data.</text>
</comment>
<keyword evidence="5" id="KW-1133">Transmembrane helix</keyword>
<accession>A0A955RIU1</accession>
<dbReference type="Pfam" id="PF18884">
    <property type="entry name" value="TSP3_bac"/>
    <property type="match status" value="2"/>
</dbReference>
<dbReference type="Proteomes" id="UP000783287">
    <property type="component" value="Unassembled WGS sequence"/>
</dbReference>
<dbReference type="InterPro" id="IPR059100">
    <property type="entry name" value="TSP3_bac"/>
</dbReference>
<name>A0A955RIU1_9BACT</name>
<keyword evidence="3" id="KW-0732">Signal</keyword>
<organism evidence="6 7">
    <name type="scientific">Candidatus Dojkabacteria bacterium</name>
    <dbReference type="NCBI Taxonomy" id="2099670"/>
    <lineage>
        <taxon>Bacteria</taxon>
        <taxon>Candidatus Dojkabacteria</taxon>
    </lineage>
</organism>
<keyword evidence="5" id="KW-0472">Membrane</keyword>
<evidence type="ECO:0000256" key="2">
    <source>
        <dbReference type="ARBA" id="ARBA00022525"/>
    </source>
</evidence>
<evidence type="ECO:0000313" key="7">
    <source>
        <dbReference type="Proteomes" id="UP000783287"/>
    </source>
</evidence>
<evidence type="ECO:0000256" key="4">
    <source>
        <dbReference type="ARBA" id="ARBA00022837"/>
    </source>
</evidence>
<protein>
    <submittedName>
        <fullName evidence="6">Uncharacterized protein</fullName>
    </submittedName>
</protein>
<reference evidence="6" key="1">
    <citation type="submission" date="2020-04" db="EMBL/GenBank/DDBJ databases">
        <authorList>
            <person name="Zhang T."/>
        </authorList>
    </citation>
    <scope>NUCLEOTIDE SEQUENCE</scope>
    <source>
        <strain evidence="6">HKST-UBA14</strain>
    </source>
</reference>
<keyword evidence="5" id="KW-0812">Transmembrane</keyword>
<dbReference type="AlphaFoldDB" id="A0A955RIU1"/>
<comment type="subcellular location">
    <subcellularLocation>
        <location evidence="1">Secreted</location>
    </subcellularLocation>
</comment>